<dbReference type="CDD" id="cd06358">
    <property type="entry name" value="PBP1_NHase"/>
    <property type="match status" value="1"/>
</dbReference>
<evidence type="ECO:0000313" key="5">
    <source>
        <dbReference type="Proteomes" id="UP000077143"/>
    </source>
</evidence>
<keyword evidence="2" id="KW-0732">Signal</keyword>
<dbReference type="Proteomes" id="UP000077143">
    <property type="component" value="Chromosome"/>
</dbReference>
<keyword evidence="5" id="KW-1185">Reference proteome</keyword>
<dbReference type="KEGG" id="madi:A7U43_06975"/>
<dbReference type="EMBL" id="CP015596">
    <property type="protein sequence ID" value="ANE79098.1"/>
    <property type="molecule type" value="Genomic_DNA"/>
</dbReference>
<dbReference type="Pfam" id="PF13458">
    <property type="entry name" value="Peripla_BP_6"/>
    <property type="match status" value="1"/>
</dbReference>
<dbReference type="PANTHER" id="PTHR47628:SF1">
    <property type="entry name" value="ALIPHATIC AMIDASE EXPRESSION-REGULATING PROTEIN"/>
    <property type="match status" value="1"/>
</dbReference>
<accession>A0A172UJ79</accession>
<organism evidence="4 5">
    <name type="scientific">Mycobacterium adipatum</name>
    <dbReference type="NCBI Taxonomy" id="1682113"/>
    <lineage>
        <taxon>Bacteria</taxon>
        <taxon>Bacillati</taxon>
        <taxon>Actinomycetota</taxon>
        <taxon>Actinomycetes</taxon>
        <taxon>Mycobacteriales</taxon>
        <taxon>Mycobacteriaceae</taxon>
        <taxon>Mycobacterium</taxon>
    </lineage>
</organism>
<feature type="domain" description="Leucine-binding protein" evidence="3">
    <location>
        <begin position="18"/>
        <end position="359"/>
    </location>
</feature>
<dbReference type="SUPFAM" id="SSF53822">
    <property type="entry name" value="Periplasmic binding protein-like I"/>
    <property type="match status" value="1"/>
</dbReference>
<comment type="similarity">
    <text evidence="1">Belongs to the leucine-binding protein family.</text>
</comment>
<dbReference type="RefSeq" id="WP_067992723.1">
    <property type="nucleotide sequence ID" value="NZ_CP015596.1"/>
</dbReference>
<dbReference type="PANTHER" id="PTHR47628">
    <property type="match status" value="1"/>
</dbReference>
<name>A0A172UJ79_9MYCO</name>
<dbReference type="AlphaFoldDB" id="A0A172UJ79"/>
<evidence type="ECO:0000313" key="4">
    <source>
        <dbReference type="EMBL" id="ANE79098.1"/>
    </source>
</evidence>
<dbReference type="InterPro" id="IPR028082">
    <property type="entry name" value="Peripla_BP_I"/>
</dbReference>
<evidence type="ECO:0000259" key="3">
    <source>
        <dbReference type="Pfam" id="PF13458"/>
    </source>
</evidence>
<evidence type="ECO:0000256" key="2">
    <source>
        <dbReference type="ARBA" id="ARBA00022729"/>
    </source>
</evidence>
<evidence type="ECO:0000256" key="1">
    <source>
        <dbReference type="ARBA" id="ARBA00010062"/>
    </source>
</evidence>
<proteinExistence type="inferred from homology"/>
<sequence>MTDAGVAAEHRRQDPSEFRVALALPRQGPAGIFGLECRAAAELAAAEIDAAGGVAGRRVQFVHVDAGGDPAAVATTIGDLVTAGAVDAVTGWHLSNARQAIAKVVEGRIPYVYAAAYEGGETSDGVLCSGEVPGDQIIASLRWLRTELRLRRWFIVGNDYVWPRGSAMATRAGLEGSDIAILGERFVPLGFDGPVGWEDILVDIEAADPDGVITLLVGSDAVRFNRAFADAGLDATVTRFSPFTDETVMLASGSASTRNLFISAGWFAGLASASAAEFSTGFARSFDLFNGTGPAGVSVAPQPGTMAETTYSGMHLLAGIATTSVPTVEDARRAFDGWGWDSPHGPVDLRRGAARHPVHLAVARGVELRVIARVR</sequence>
<protein>
    <submittedName>
        <fullName evidence="4">Aliphatic amidase regulator</fullName>
    </submittedName>
</protein>
<dbReference type="STRING" id="1682113.A7U43_06975"/>
<gene>
    <name evidence="4" type="ORF">A7U43_06975</name>
</gene>
<reference evidence="4 5" key="1">
    <citation type="submission" date="2016-05" db="EMBL/GenBank/DDBJ databases">
        <title>Complete genome sequence of a phthalic acid esters degrading Mycobacterium sp. YC-RL4.</title>
        <authorList>
            <person name="Ren L."/>
            <person name="Fan S."/>
            <person name="Ruth N."/>
            <person name="Jia Y."/>
            <person name="Wang J."/>
            <person name="Qiao C."/>
        </authorList>
    </citation>
    <scope>NUCLEOTIDE SEQUENCE [LARGE SCALE GENOMIC DNA]</scope>
    <source>
        <strain evidence="4 5">YC-RL4</strain>
    </source>
</reference>
<dbReference type="InterPro" id="IPR028081">
    <property type="entry name" value="Leu-bd"/>
</dbReference>
<dbReference type="Gene3D" id="3.40.50.2300">
    <property type="match status" value="2"/>
</dbReference>